<sequence>MGEATLANALESENEDVGVEHGHELRELLLLDERYFGLRRRLFEEGERRNGGVRGKDGKCSRQHEPQYRTRGDGVGVIIQLHHHTTPDTDTPGCIDKAAVLQALQSNGESHDQAREALQHASVDASGKVELEDWLEVRPLYSSSTSNFVLKAKGAGLSTKADKVTVQGSYATVSHTINEDERTEFTNHINGQEWEEEGDGNQKIFVIIMTIRDIIAICFTVHLDSILISGLRTLAAMTIESLSIDVLSVVASLLSLADIARLRQVPKFFYDFTHAKMIWNNLYRTSRLPRPPGPYVSQSAR</sequence>
<comment type="caution">
    <text evidence="1">The sequence shown here is derived from an EMBL/GenBank/DDBJ whole genome shotgun (WGS) entry which is preliminary data.</text>
</comment>
<accession>A0ACB8AY91</accession>
<dbReference type="Proteomes" id="UP000790709">
    <property type="component" value="Unassembled WGS sequence"/>
</dbReference>
<keyword evidence="2" id="KW-1185">Reference proteome</keyword>
<dbReference type="EMBL" id="MU267086">
    <property type="protein sequence ID" value="KAH7917387.1"/>
    <property type="molecule type" value="Genomic_DNA"/>
</dbReference>
<protein>
    <submittedName>
        <fullName evidence="1">Uncharacterized protein</fullName>
    </submittedName>
</protein>
<name>A0ACB8AY91_9AGAM</name>
<reference evidence="1" key="1">
    <citation type="journal article" date="2021" name="New Phytol.">
        <title>Evolutionary innovations through gain and loss of genes in the ectomycorrhizal Boletales.</title>
        <authorList>
            <person name="Wu G."/>
            <person name="Miyauchi S."/>
            <person name="Morin E."/>
            <person name="Kuo A."/>
            <person name="Drula E."/>
            <person name="Varga T."/>
            <person name="Kohler A."/>
            <person name="Feng B."/>
            <person name="Cao Y."/>
            <person name="Lipzen A."/>
            <person name="Daum C."/>
            <person name="Hundley H."/>
            <person name="Pangilinan J."/>
            <person name="Johnson J."/>
            <person name="Barry K."/>
            <person name="LaButti K."/>
            <person name="Ng V."/>
            <person name="Ahrendt S."/>
            <person name="Min B."/>
            <person name="Choi I.G."/>
            <person name="Park H."/>
            <person name="Plett J.M."/>
            <person name="Magnuson J."/>
            <person name="Spatafora J.W."/>
            <person name="Nagy L.G."/>
            <person name="Henrissat B."/>
            <person name="Grigoriev I.V."/>
            <person name="Yang Z.L."/>
            <person name="Xu J."/>
            <person name="Martin F.M."/>
        </authorList>
    </citation>
    <scope>NUCLEOTIDE SEQUENCE</scope>
    <source>
        <strain evidence="1">KUC20120723A-06</strain>
    </source>
</reference>
<gene>
    <name evidence="1" type="ORF">BV22DRAFT_1052465</name>
</gene>
<evidence type="ECO:0000313" key="1">
    <source>
        <dbReference type="EMBL" id="KAH7917387.1"/>
    </source>
</evidence>
<organism evidence="1 2">
    <name type="scientific">Leucogyrophana mollusca</name>
    <dbReference type="NCBI Taxonomy" id="85980"/>
    <lineage>
        <taxon>Eukaryota</taxon>
        <taxon>Fungi</taxon>
        <taxon>Dikarya</taxon>
        <taxon>Basidiomycota</taxon>
        <taxon>Agaricomycotina</taxon>
        <taxon>Agaricomycetes</taxon>
        <taxon>Agaricomycetidae</taxon>
        <taxon>Boletales</taxon>
        <taxon>Boletales incertae sedis</taxon>
        <taxon>Leucogyrophana</taxon>
    </lineage>
</organism>
<evidence type="ECO:0000313" key="2">
    <source>
        <dbReference type="Proteomes" id="UP000790709"/>
    </source>
</evidence>
<proteinExistence type="predicted"/>